<dbReference type="SUPFAM" id="SSF48179">
    <property type="entry name" value="6-phosphogluconate dehydrogenase C-terminal domain-like"/>
    <property type="match status" value="1"/>
</dbReference>
<comment type="caution">
    <text evidence="13">The sequence shown here is derived from an EMBL/GenBank/DDBJ whole genome shotgun (WGS) entry which is preliminary data.</text>
</comment>
<dbReference type="EC" id="1.3.1.12" evidence="3"/>
<dbReference type="GO" id="GO:0008977">
    <property type="term" value="F:prephenate dehydrogenase (NAD+) activity"/>
    <property type="evidence" value="ECO:0007669"/>
    <property type="project" value="UniProtKB-EC"/>
</dbReference>
<dbReference type="InterPro" id="IPR002912">
    <property type="entry name" value="ACT_dom"/>
</dbReference>
<evidence type="ECO:0000256" key="8">
    <source>
        <dbReference type="ARBA" id="ARBA00023027"/>
    </source>
</evidence>
<evidence type="ECO:0000256" key="6">
    <source>
        <dbReference type="ARBA" id="ARBA00022605"/>
    </source>
</evidence>
<organism evidence="13 14">
    <name type="scientific">Vagococcus salmoninarum</name>
    <dbReference type="NCBI Taxonomy" id="2739"/>
    <lineage>
        <taxon>Bacteria</taxon>
        <taxon>Bacillati</taxon>
        <taxon>Bacillota</taxon>
        <taxon>Bacilli</taxon>
        <taxon>Lactobacillales</taxon>
        <taxon>Enterococcaceae</taxon>
        <taxon>Vagococcus</taxon>
    </lineage>
</organism>
<dbReference type="GO" id="GO:0070403">
    <property type="term" value="F:NAD+ binding"/>
    <property type="evidence" value="ECO:0007669"/>
    <property type="project" value="InterPro"/>
</dbReference>
<sequence length="366" mass="40940">MKKILLVGTGLIGGSLALNIKEEFPEMIIYGLDNNQESLKLALQSGVISKIALNFEETVQEVQMVILCTPVKQAMSYLQRLANVPLTQPILVTDVGSTKMEIMLMAKSLKNPLVTFIGGHPMAGSHKTGFIAADRNLFENAYFILTSADEGQERELTQLRELYRGTRGKFIYLTAPEHDEMVAVVSHLPHIIAASLVNQQQGFAKEYPLVNQLAAGGFRDITRIASSSPLMWRDILMSNRQPLIKQLEDWQGEMSKIRTFLETGNEEEIFSFFLKAKEQRDSLPKRKAGALASFNDLLVEVQDYAGQIAKITTILAEADLSLTNLKIIENREDIYGTLQLTFKYAGDVMIAKEHLETIGGYRCHEK</sequence>
<keyword evidence="8" id="KW-0520">NAD</keyword>
<dbReference type="PROSITE" id="PS51176">
    <property type="entry name" value="PDH_ADH"/>
    <property type="match status" value="1"/>
</dbReference>
<evidence type="ECO:0000256" key="4">
    <source>
        <dbReference type="ARBA" id="ARBA00016891"/>
    </source>
</evidence>
<keyword evidence="14" id="KW-1185">Reference proteome</keyword>
<name>A0A429ZFN5_9ENTE</name>
<evidence type="ECO:0000256" key="7">
    <source>
        <dbReference type="ARBA" id="ARBA00023002"/>
    </source>
</evidence>
<evidence type="ECO:0000256" key="1">
    <source>
        <dbReference type="ARBA" id="ARBA00005067"/>
    </source>
</evidence>
<evidence type="ECO:0000313" key="14">
    <source>
        <dbReference type="Proteomes" id="UP000287239"/>
    </source>
</evidence>
<dbReference type="PANTHER" id="PTHR21363:SF0">
    <property type="entry name" value="PREPHENATE DEHYDROGENASE [NADP(+)]"/>
    <property type="match status" value="1"/>
</dbReference>
<keyword evidence="5" id="KW-0827">Tyrosine biosynthesis</keyword>
<dbReference type="FunFam" id="1.10.3660.10:FF:000003">
    <property type="entry name" value="Prephenate dehydrogenase"/>
    <property type="match status" value="1"/>
</dbReference>
<keyword evidence="6" id="KW-0028">Amino-acid biosynthesis</keyword>
<feature type="domain" description="Prephenate/arogenate dehydrogenase" evidence="11">
    <location>
        <begin position="2"/>
        <end position="291"/>
    </location>
</feature>
<evidence type="ECO:0000256" key="5">
    <source>
        <dbReference type="ARBA" id="ARBA00022498"/>
    </source>
</evidence>
<dbReference type="Gene3D" id="1.10.3660.10">
    <property type="entry name" value="6-phosphogluconate dehydrogenase C-terminal like domain"/>
    <property type="match status" value="1"/>
</dbReference>
<evidence type="ECO:0000313" key="13">
    <source>
        <dbReference type="EMBL" id="RST92518.1"/>
    </source>
</evidence>
<protein>
    <recommendedName>
        <fullName evidence="4">Prephenate dehydrogenase</fullName>
        <ecNumber evidence="3">1.3.1.12</ecNumber>
    </recommendedName>
</protein>
<dbReference type="InterPro" id="IPR050812">
    <property type="entry name" value="Preph/Arog_dehydrog"/>
</dbReference>
<comment type="catalytic activity">
    <reaction evidence="10">
        <text>prephenate + NAD(+) = 3-(4-hydroxyphenyl)pyruvate + CO2 + NADH</text>
        <dbReference type="Rhea" id="RHEA:13869"/>
        <dbReference type="ChEBI" id="CHEBI:16526"/>
        <dbReference type="ChEBI" id="CHEBI:29934"/>
        <dbReference type="ChEBI" id="CHEBI:36242"/>
        <dbReference type="ChEBI" id="CHEBI:57540"/>
        <dbReference type="ChEBI" id="CHEBI:57945"/>
        <dbReference type="EC" id="1.3.1.12"/>
    </reaction>
</comment>
<accession>A0A429ZFN5</accession>
<dbReference type="UniPathway" id="UPA00122">
    <property type="reaction ID" value="UER00961"/>
</dbReference>
<dbReference type="GO" id="GO:0006571">
    <property type="term" value="P:tyrosine biosynthetic process"/>
    <property type="evidence" value="ECO:0007669"/>
    <property type="project" value="UniProtKB-UniPathway"/>
</dbReference>
<evidence type="ECO:0000256" key="10">
    <source>
        <dbReference type="ARBA" id="ARBA00049260"/>
    </source>
</evidence>
<dbReference type="InterPro" id="IPR046825">
    <property type="entry name" value="PDH_C"/>
</dbReference>
<evidence type="ECO:0000259" key="12">
    <source>
        <dbReference type="PROSITE" id="PS51671"/>
    </source>
</evidence>
<dbReference type="Pfam" id="PF02153">
    <property type="entry name" value="PDH_N"/>
    <property type="match status" value="1"/>
</dbReference>
<dbReference type="SUPFAM" id="SSF51735">
    <property type="entry name" value="NAD(P)-binding Rossmann-fold domains"/>
    <property type="match status" value="1"/>
</dbReference>
<dbReference type="GO" id="GO:0004665">
    <property type="term" value="F:prephenate dehydrogenase (NADP+) activity"/>
    <property type="evidence" value="ECO:0007669"/>
    <property type="project" value="InterPro"/>
</dbReference>
<evidence type="ECO:0000256" key="9">
    <source>
        <dbReference type="ARBA" id="ARBA00023141"/>
    </source>
</evidence>
<evidence type="ECO:0000256" key="2">
    <source>
        <dbReference type="ARBA" id="ARBA00007964"/>
    </source>
</evidence>
<feature type="domain" description="ACT" evidence="12">
    <location>
        <begin position="296"/>
        <end position="366"/>
    </location>
</feature>
<proteinExistence type="inferred from homology"/>
<dbReference type="Gene3D" id="3.40.50.720">
    <property type="entry name" value="NAD(P)-binding Rossmann-like Domain"/>
    <property type="match status" value="1"/>
</dbReference>
<dbReference type="FunFam" id="3.40.50.720:FF:000208">
    <property type="entry name" value="Prephenate dehydrogenase"/>
    <property type="match status" value="1"/>
</dbReference>
<dbReference type="PANTHER" id="PTHR21363">
    <property type="entry name" value="PREPHENATE DEHYDROGENASE"/>
    <property type="match status" value="1"/>
</dbReference>
<dbReference type="InterPro" id="IPR046826">
    <property type="entry name" value="PDH_N"/>
</dbReference>
<dbReference type="EMBL" id="NGJU01000022">
    <property type="protein sequence ID" value="RST92518.1"/>
    <property type="molecule type" value="Genomic_DNA"/>
</dbReference>
<dbReference type="Pfam" id="PF20463">
    <property type="entry name" value="PDH_C"/>
    <property type="match status" value="1"/>
</dbReference>
<dbReference type="OrthoDB" id="9802008at2"/>
<dbReference type="InterPro" id="IPR036291">
    <property type="entry name" value="NAD(P)-bd_dom_sf"/>
</dbReference>
<evidence type="ECO:0000259" key="11">
    <source>
        <dbReference type="PROSITE" id="PS51176"/>
    </source>
</evidence>
<dbReference type="AlphaFoldDB" id="A0A429ZFN5"/>
<dbReference type="NCBIfam" id="NF005107">
    <property type="entry name" value="PRK06545.1-5"/>
    <property type="match status" value="1"/>
</dbReference>
<keyword evidence="7" id="KW-0560">Oxidoreductase</keyword>
<gene>
    <name evidence="13" type="ORF">CBF35_12890</name>
</gene>
<dbReference type="InterPro" id="IPR003099">
    <property type="entry name" value="Prephen_DH"/>
</dbReference>
<reference evidence="13 14" key="1">
    <citation type="submission" date="2017-05" db="EMBL/GenBank/DDBJ databases">
        <title>Vagococcus spp. assemblies.</title>
        <authorList>
            <person name="Gulvik C.A."/>
        </authorList>
    </citation>
    <scope>NUCLEOTIDE SEQUENCE [LARGE SCALE GENOMIC DNA]</scope>
    <source>
        <strain evidence="13 14">NCFB 2777</strain>
    </source>
</reference>
<dbReference type="PROSITE" id="PS51671">
    <property type="entry name" value="ACT"/>
    <property type="match status" value="1"/>
</dbReference>
<comment type="pathway">
    <text evidence="1">Amino-acid biosynthesis; L-tyrosine biosynthesis; (4-hydroxyphenyl)pyruvate from prephenate (NAD(+) route): step 1/1.</text>
</comment>
<dbReference type="Proteomes" id="UP000287239">
    <property type="component" value="Unassembled WGS sequence"/>
</dbReference>
<keyword evidence="9" id="KW-0057">Aromatic amino acid biosynthesis</keyword>
<dbReference type="InterPro" id="IPR008927">
    <property type="entry name" value="6-PGluconate_DH-like_C_sf"/>
</dbReference>
<comment type="similarity">
    <text evidence="2">Belongs to the prephenate/arogenate dehydrogenase family.</text>
</comment>
<evidence type="ECO:0000256" key="3">
    <source>
        <dbReference type="ARBA" id="ARBA00012068"/>
    </source>
</evidence>